<evidence type="ECO:0000256" key="6">
    <source>
        <dbReference type="ARBA" id="ARBA00023110"/>
    </source>
</evidence>
<dbReference type="HAMAP" id="MF_00303">
    <property type="entry name" value="Trigger_factor_Tig"/>
    <property type="match status" value="1"/>
</dbReference>
<dbReference type="GO" id="GO:0003755">
    <property type="term" value="F:peptidyl-prolyl cis-trans isomerase activity"/>
    <property type="evidence" value="ECO:0007669"/>
    <property type="project" value="UniProtKB-UniRule"/>
</dbReference>
<dbReference type="SUPFAM" id="SSF102735">
    <property type="entry name" value="Trigger factor ribosome-binding domain"/>
    <property type="match status" value="1"/>
</dbReference>
<reference evidence="16 17" key="1">
    <citation type="submission" date="2018-11" db="EMBL/GenBank/DDBJ databases">
        <authorList>
            <consortium name="Pathogen Informatics"/>
        </authorList>
    </citation>
    <scope>NUCLEOTIDE SEQUENCE [LARGE SCALE GENOMIC DNA]</scope>
    <source>
        <strain evidence="16 17">NCTC10327</strain>
    </source>
</reference>
<comment type="catalytic activity">
    <reaction evidence="1 11 12">
        <text>[protein]-peptidylproline (omega=180) = [protein]-peptidylproline (omega=0)</text>
        <dbReference type="Rhea" id="RHEA:16237"/>
        <dbReference type="Rhea" id="RHEA-COMP:10747"/>
        <dbReference type="Rhea" id="RHEA-COMP:10748"/>
        <dbReference type="ChEBI" id="CHEBI:83833"/>
        <dbReference type="ChEBI" id="CHEBI:83834"/>
        <dbReference type="EC" id="5.2.1.8"/>
    </reaction>
</comment>
<dbReference type="InterPro" id="IPR005215">
    <property type="entry name" value="Trig_fac"/>
</dbReference>
<evidence type="ECO:0000256" key="4">
    <source>
        <dbReference type="ARBA" id="ARBA00016902"/>
    </source>
</evidence>
<feature type="region of interest" description="Disordered" evidence="15">
    <location>
        <begin position="423"/>
        <end position="491"/>
    </location>
</feature>
<dbReference type="GO" id="GO:0043335">
    <property type="term" value="P:protein unfolding"/>
    <property type="evidence" value="ECO:0007669"/>
    <property type="project" value="TreeGrafter"/>
</dbReference>
<dbReference type="InterPro" id="IPR037041">
    <property type="entry name" value="Trigger_fac_C_sf"/>
</dbReference>
<dbReference type="InterPro" id="IPR046357">
    <property type="entry name" value="PPIase_dom_sf"/>
</dbReference>
<keyword evidence="5 11" id="KW-0132">Cell division</keyword>
<keyword evidence="9 11" id="KW-0131">Cell cycle</keyword>
<evidence type="ECO:0000256" key="8">
    <source>
        <dbReference type="ARBA" id="ARBA00023235"/>
    </source>
</evidence>
<dbReference type="GO" id="GO:0051083">
    <property type="term" value="P:'de novo' cotranslational protein folding"/>
    <property type="evidence" value="ECO:0007669"/>
    <property type="project" value="TreeGrafter"/>
</dbReference>
<dbReference type="Pfam" id="PF05698">
    <property type="entry name" value="Trigger_C"/>
    <property type="match status" value="1"/>
</dbReference>
<dbReference type="GO" id="GO:0044183">
    <property type="term" value="F:protein folding chaperone"/>
    <property type="evidence" value="ECO:0007669"/>
    <property type="project" value="TreeGrafter"/>
</dbReference>
<dbReference type="Pfam" id="PF05697">
    <property type="entry name" value="Trigger_N"/>
    <property type="match status" value="1"/>
</dbReference>
<dbReference type="Gene3D" id="1.10.3120.10">
    <property type="entry name" value="Trigger factor, C-terminal domain"/>
    <property type="match status" value="1"/>
</dbReference>
<dbReference type="SUPFAM" id="SSF54534">
    <property type="entry name" value="FKBP-like"/>
    <property type="match status" value="1"/>
</dbReference>
<evidence type="ECO:0000256" key="1">
    <source>
        <dbReference type="ARBA" id="ARBA00000971"/>
    </source>
</evidence>
<evidence type="ECO:0000256" key="13">
    <source>
        <dbReference type="RuleBase" id="RU003914"/>
    </source>
</evidence>
<dbReference type="EC" id="5.2.1.8" evidence="3 11"/>
<dbReference type="InterPro" id="IPR001179">
    <property type="entry name" value="PPIase_FKBP_dom"/>
</dbReference>
<comment type="subcellular location">
    <subcellularLocation>
        <location evidence="11">Cytoplasm</location>
    </subcellularLocation>
    <text evidence="11">About half TF is bound to the ribosome near the polypeptide exit tunnel while the other half is free in the cytoplasm.</text>
</comment>
<dbReference type="EMBL" id="UYIO01000001">
    <property type="protein sequence ID" value="VDG76867.1"/>
    <property type="molecule type" value="Genomic_DNA"/>
</dbReference>
<keyword evidence="6 11" id="KW-0697">Rotamase</keyword>
<gene>
    <name evidence="11 16" type="primary">tig</name>
    <name evidence="16" type="ORF">NCTC10327_01500</name>
</gene>
<dbReference type="PROSITE" id="PS50059">
    <property type="entry name" value="FKBP_PPIASE"/>
    <property type="match status" value="1"/>
</dbReference>
<dbReference type="SUPFAM" id="SSF109998">
    <property type="entry name" value="Triger factor/SurA peptide-binding domain-like"/>
    <property type="match status" value="1"/>
</dbReference>
<dbReference type="InterPro" id="IPR008881">
    <property type="entry name" value="Trigger_fac_ribosome-bd_bac"/>
</dbReference>
<evidence type="ECO:0000256" key="3">
    <source>
        <dbReference type="ARBA" id="ARBA00013194"/>
    </source>
</evidence>
<organism evidence="16 17">
    <name type="scientific">Actinobaculum suis</name>
    <dbReference type="NCBI Taxonomy" id="1657"/>
    <lineage>
        <taxon>Bacteria</taxon>
        <taxon>Bacillati</taxon>
        <taxon>Actinomycetota</taxon>
        <taxon>Actinomycetes</taxon>
        <taxon>Actinomycetales</taxon>
        <taxon>Actinomycetaceae</taxon>
        <taxon>Actinobaculum</taxon>
    </lineage>
</organism>
<feature type="coiled-coil region" evidence="14">
    <location>
        <begin position="265"/>
        <end position="294"/>
    </location>
</feature>
<evidence type="ECO:0000256" key="9">
    <source>
        <dbReference type="ARBA" id="ARBA00023306"/>
    </source>
</evidence>
<dbReference type="Pfam" id="PF00254">
    <property type="entry name" value="FKBP_C"/>
    <property type="match status" value="1"/>
</dbReference>
<feature type="compositionally biased region" description="Acidic residues" evidence="15">
    <location>
        <begin position="462"/>
        <end position="485"/>
    </location>
</feature>
<dbReference type="InterPro" id="IPR008880">
    <property type="entry name" value="Trigger_fac_C"/>
</dbReference>
<dbReference type="AlphaFoldDB" id="A0A0K9EV88"/>
<dbReference type="Proteomes" id="UP000269974">
    <property type="component" value="Unassembled WGS sequence"/>
</dbReference>
<dbReference type="InterPro" id="IPR036611">
    <property type="entry name" value="Trigger_fac_ribosome-bd_sf"/>
</dbReference>
<evidence type="ECO:0000256" key="12">
    <source>
        <dbReference type="PROSITE-ProRule" id="PRU00277"/>
    </source>
</evidence>
<dbReference type="GO" id="GO:0015031">
    <property type="term" value="P:protein transport"/>
    <property type="evidence" value="ECO:0007669"/>
    <property type="project" value="UniProtKB-UniRule"/>
</dbReference>
<evidence type="ECO:0000256" key="11">
    <source>
        <dbReference type="HAMAP-Rule" id="MF_00303"/>
    </source>
</evidence>
<dbReference type="Gene3D" id="3.10.50.40">
    <property type="match status" value="1"/>
</dbReference>
<proteinExistence type="inferred from homology"/>
<dbReference type="Gene3D" id="3.30.70.1050">
    <property type="entry name" value="Trigger factor ribosome-binding domain"/>
    <property type="match status" value="1"/>
</dbReference>
<evidence type="ECO:0000256" key="7">
    <source>
        <dbReference type="ARBA" id="ARBA00023186"/>
    </source>
</evidence>
<accession>A0A0K9EV88</accession>
<keyword evidence="14" id="KW-0175">Coiled coil</keyword>
<comment type="function">
    <text evidence="11">Involved in protein export. Acts as a chaperone by maintaining the newly synthesized protein in an open conformation. Functions as a peptidyl-prolyl cis-trans isomerase.</text>
</comment>
<evidence type="ECO:0000256" key="14">
    <source>
        <dbReference type="SAM" id="Coils"/>
    </source>
</evidence>
<evidence type="ECO:0000256" key="2">
    <source>
        <dbReference type="ARBA" id="ARBA00005464"/>
    </source>
</evidence>
<evidence type="ECO:0000256" key="5">
    <source>
        <dbReference type="ARBA" id="ARBA00022618"/>
    </source>
</evidence>
<dbReference type="PANTHER" id="PTHR30560:SF3">
    <property type="entry name" value="TRIGGER FACTOR-LIKE PROTEIN TIG, CHLOROPLASTIC"/>
    <property type="match status" value="1"/>
</dbReference>
<evidence type="ECO:0000313" key="17">
    <source>
        <dbReference type="Proteomes" id="UP000269974"/>
    </source>
</evidence>
<dbReference type="GO" id="GO:0005737">
    <property type="term" value="C:cytoplasm"/>
    <property type="evidence" value="ECO:0007669"/>
    <property type="project" value="UniProtKB-SubCell"/>
</dbReference>
<name>A0A0K9EV88_9ACTO</name>
<dbReference type="GO" id="GO:0043022">
    <property type="term" value="F:ribosome binding"/>
    <property type="evidence" value="ECO:0007669"/>
    <property type="project" value="TreeGrafter"/>
</dbReference>
<evidence type="ECO:0000256" key="10">
    <source>
        <dbReference type="ARBA" id="ARBA00029986"/>
    </source>
</evidence>
<evidence type="ECO:0000256" key="15">
    <source>
        <dbReference type="SAM" id="MobiDB-lite"/>
    </source>
</evidence>
<keyword evidence="7 11" id="KW-0143">Chaperone</keyword>
<comment type="caution">
    <text evidence="16">The sequence shown here is derived from an EMBL/GenBank/DDBJ whole genome shotgun (WGS) entry which is preliminary data.</text>
</comment>
<sequence length="530" mass="57381">MKSSYELLEETRAKVSIEVPFEEFKPEIDKAAKKIGKQVQIPGFRRGHVPTRVLEAQIGREAIVEQAANDAMDNYYTQALTENELVPLGSPAVDVVELPLDPGSETPFSFDVTVDIRPEIILPNPADITLEVDPASVNEDDVEKELTDLRERFASLKTADRAAADGDYVTIDLTATIAGEEVDSASGVSYRVGAGNMIDGLDEALTGHSAGEEVTFTSTLVGGEHEGEEAEVSVKIEKVQEPDLPEADDDFAQMASEFDTIDELRASLQEKAEKAAKEAQIAQARGKLLEHLREVVDVPLSDSLIDAQVEQHLQAEGKEGDDEHGEEIRDDLASSLRDQLMLDVLADKFGVQVQQDELLNFLVQQSQLYGMDANQFLSAVMQTGQVGAFSGELTRGKALISALRLATVVDTDGQDVDVIAVVGEKPEEENAEPDFSQERKRPAPKKSAAKKAAASTAKSEETDAAAETETAEAETVDAGDDDAFDPADAKIDDVMEYVEGQDAAEVQRVLEAEKAGKARKSLIAKLEKLI</sequence>
<dbReference type="OrthoDB" id="9767721at2"/>
<comment type="domain">
    <text evidence="11">Consists of 3 domains; the N-terminus binds the ribosome, the middle domain has PPIase activity, while the C-terminus has intrinsic chaperone activity on its own.</text>
</comment>
<protein>
    <recommendedName>
        <fullName evidence="4 11">Trigger factor</fullName>
        <shortName evidence="11">TF</shortName>
        <ecNumber evidence="3 11">5.2.1.8</ecNumber>
    </recommendedName>
    <alternativeName>
        <fullName evidence="10 11">PPIase</fullName>
    </alternativeName>
</protein>
<dbReference type="STRING" id="1657.ACU20_00535"/>
<keyword evidence="11" id="KW-0963">Cytoplasm</keyword>
<dbReference type="InterPro" id="IPR027304">
    <property type="entry name" value="Trigger_fact/SurA_dom_sf"/>
</dbReference>
<evidence type="ECO:0000313" key="16">
    <source>
        <dbReference type="EMBL" id="VDG76867.1"/>
    </source>
</evidence>
<keyword evidence="8 11" id="KW-0413">Isomerase</keyword>
<dbReference type="PANTHER" id="PTHR30560">
    <property type="entry name" value="TRIGGER FACTOR CHAPERONE AND PEPTIDYL-PROLYL CIS/TRANS ISOMERASE"/>
    <property type="match status" value="1"/>
</dbReference>
<dbReference type="NCBIfam" id="TIGR00115">
    <property type="entry name" value="tig"/>
    <property type="match status" value="1"/>
</dbReference>
<dbReference type="GO" id="GO:0051301">
    <property type="term" value="P:cell division"/>
    <property type="evidence" value="ECO:0007669"/>
    <property type="project" value="UniProtKB-KW"/>
</dbReference>
<comment type="similarity">
    <text evidence="2 11 13">Belongs to the FKBP-type PPIase family. Tig subfamily.</text>
</comment>